<organism evidence="2 3">
    <name type="scientific">Ensete ventricosum</name>
    <name type="common">Abyssinian banana</name>
    <name type="synonym">Musa ensete</name>
    <dbReference type="NCBI Taxonomy" id="4639"/>
    <lineage>
        <taxon>Eukaryota</taxon>
        <taxon>Viridiplantae</taxon>
        <taxon>Streptophyta</taxon>
        <taxon>Embryophyta</taxon>
        <taxon>Tracheophyta</taxon>
        <taxon>Spermatophyta</taxon>
        <taxon>Magnoliopsida</taxon>
        <taxon>Liliopsida</taxon>
        <taxon>Zingiberales</taxon>
        <taxon>Musaceae</taxon>
        <taxon>Ensete</taxon>
    </lineage>
</organism>
<evidence type="ECO:0000313" key="3">
    <source>
        <dbReference type="Proteomes" id="UP001222027"/>
    </source>
</evidence>
<evidence type="ECO:0000259" key="1">
    <source>
        <dbReference type="Pfam" id="PF00190"/>
    </source>
</evidence>
<feature type="domain" description="Cupin type-1" evidence="1">
    <location>
        <begin position="6"/>
        <end position="51"/>
    </location>
</feature>
<reference evidence="2 3" key="1">
    <citation type="submission" date="2022-12" db="EMBL/GenBank/DDBJ databases">
        <title>Chromosome-scale assembly of the Ensete ventricosum genome.</title>
        <authorList>
            <person name="Dussert Y."/>
            <person name="Stocks J."/>
            <person name="Wendawek A."/>
            <person name="Woldeyes F."/>
            <person name="Nichols R.A."/>
            <person name="Borrell J.S."/>
        </authorList>
    </citation>
    <scope>NUCLEOTIDE SEQUENCE [LARGE SCALE GENOMIC DNA]</scope>
    <source>
        <strain evidence="3">cv. Maze</strain>
        <tissue evidence="2">Seeds</tissue>
    </source>
</reference>
<dbReference type="Gene3D" id="2.60.120.10">
    <property type="entry name" value="Jelly Rolls"/>
    <property type="match status" value="1"/>
</dbReference>
<proteinExistence type="predicted"/>
<comment type="caution">
    <text evidence="2">The sequence shown here is derived from an EMBL/GenBank/DDBJ whole genome shotgun (WGS) entry which is preliminary data.</text>
</comment>
<dbReference type="EMBL" id="JAQQAF010000003">
    <property type="protein sequence ID" value="KAJ8497849.1"/>
    <property type="molecule type" value="Genomic_DNA"/>
</dbReference>
<dbReference type="SUPFAM" id="SSF51182">
    <property type="entry name" value="RmlC-like cupins"/>
    <property type="match status" value="1"/>
</dbReference>
<dbReference type="Pfam" id="PF00190">
    <property type="entry name" value="Cupin_1"/>
    <property type="match status" value="1"/>
</dbReference>
<dbReference type="Proteomes" id="UP001222027">
    <property type="component" value="Unassembled WGS sequence"/>
</dbReference>
<accession>A0AAV8REM3</accession>
<sequence>MRVDCFSPHAGRITTLDSRKLRTPRFVQMSAVRGLLHPNATMSPHRNANAHRQHNSSAVTIQAQHKRFEWTSIKTNDNAIVNHRDVLVEVPKLNRRKELTLFTPKYNRASV</sequence>
<protein>
    <recommendedName>
        <fullName evidence="1">Cupin type-1 domain-containing protein</fullName>
    </recommendedName>
</protein>
<dbReference type="InterPro" id="IPR011051">
    <property type="entry name" value="RmlC_Cupin_sf"/>
</dbReference>
<dbReference type="AlphaFoldDB" id="A0AAV8REM3"/>
<dbReference type="InterPro" id="IPR006045">
    <property type="entry name" value="Cupin_1"/>
</dbReference>
<evidence type="ECO:0000313" key="2">
    <source>
        <dbReference type="EMBL" id="KAJ8497849.1"/>
    </source>
</evidence>
<gene>
    <name evidence="2" type="ORF">OPV22_008401</name>
</gene>
<keyword evidence="3" id="KW-1185">Reference proteome</keyword>
<dbReference type="InterPro" id="IPR014710">
    <property type="entry name" value="RmlC-like_jellyroll"/>
</dbReference>
<name>A0AAV8REM3_ENSVE</name>